<accession>A0A069PFG5</accession>
<dbReference type="RefSeq" id="WP_035942510.1">
    <property type="nucleotide sequence ID" value="NZ_CCNS02000043.1"/>
</dbReference>
<name>A0A069PFG5_9BURK</name>
<dbReference type="AlphaFoldDB" id="A0A069PFG5"/>
<evidence type="ECO:0000313" key="1">
    <source>
        <dbReference type="EMBL" id="KDR39222.1"/>
    </source>
</evidence>
<evidence type="ECO:0000313" key="2">
    <source>
        <dbReference type="Proteomes" id="UP000027466"/>
    </source>
</evidence>
<gene>
    <name evidence="1" type="ORF">BG61_34415</name>
</gene>
<comment type="caution">
    <text evidence="1">The sequence shown here is derived from an EMBL/GenBank/DDBJ whole genome shotgun (WGS) entry which is preliminary data.</text>
</comment>
<keyword evidence="2" id="KW-1185">Reference proteome</keyword>
<reference evidence="1 2" key="1">
    <citation type="submission" date="2014-03" db="EMBL/GenBank/DDBJ databases">
        <title>Draft Genome Sequences of Four Burkholderia Strains.</title>
        <authorList>
            <person name="Liu X.Y."/>
            <person name="Li C.X."/>
            <person name="Xu J.H."/>
        </authorList>
    </citation>
    <scope>NUCLEOTIDE SEQUENCE [LARGE SCALE GENOMIC DNA]</scope>
    <source>
        <strain evidence="1 2">DSM 50014</strain>
    </source>
</reference>
<proteinExistence type="predicted"/>
<organism evidence="1 2">
    <name type="scientific">Caballeronia glathei</name>
    <dbReference type="NCBI Taxonomy" id="60547"/>
    <lineage>
        <taxon>Bacteria</taxon>
        <taxon>Pseudomonadati</taxon>
        <taxon>Pseudomonadota</taxon>
        <taxon>Betaproteobacteria</taxon>
        <taxon>Burkholderiales</taxon>
        <taxon>Burkholderiaceae</taxon>
        <taxon>Caballeronia</taxon>
    </lineage>
</organism>
<dbReference type="STRING" id="60547.GCA_000751215_02973"/>
<protein>
    <submittedName>
        <fullName evidence="1">Uncharacterized protein</fullName>
    </submittedName>
</protein>
<sequence>MTPTKTAALTHLRALCNANMPTSVLLHEAVAASAALFSTLAGQPVEIRIGSVLIARSGK</sequence>
<dbReference type="EMBL" id="JFHC01000064">
    <property type="protein sequence ID" value="KDR39222.1"/>
    <property type="molecule type" value="Genomic_DNA"/>
</dbReference>
<dbReference type="Proteomes" id="UP000027466">
    <property type="component" value="Unassembled WGS sequence"/>
</dbReference>